<protein>
    <recommendedName>
        <fullName evidence="5">LytR family transcriptional regulator</fullName>
    </recommendedName>
</protein>
<keyword evidence="4" id="KW-1185">Reference proteome</keyword>
<gene>
    <name evidence="3" type="ORF">KGD84_22200</name>
</gene>
<reference evidence="3 4" key="1">
    <citation type="submission" date="2021-05" db="EMBL/GenBank/DDBJ databases">
        <title>Direct Submission.</title>
        <authorList>
            <person name="Li K."/>
            <person name="Gao J."/>
        </authorList>
    </citation>
    <scope>NUCLEOTIDE SEQUENCE [LARGE SCALE GENOMIC DNA]</scope>
    <source>
        <strain evidence="3 4">Mg02</strain>
    </source>
</reference>
<dbReference type="EMBL" id="CP074133">
    <property type="protein sequence ID" value="QUX21140.1"/>
    <property type="molecule type" value="Genomic_DNA"/>
</dbReference>
<accession>A0ABX8BFX6</accession>
<evidence type="ECO:0000256" key="2">
    <source>
        <dbReference type="SAM" id="Phobius"/>
    </source>
</evidence>
<sequence length="187" mass="20252">MRSRILEGARMAYDEFGPEAEARRARRQQEMDEYVRRVREEQEREQHIRAGQGRPPGPPPAQRGGCGRGCLLAVGCLVLLLVGFLGLGMFAPYLFDILGRENITGSVTTEVCDKREDGEDLILVTGAGEFVLGDTPESTAREQFDGLEVGGVHEIVYQGAQLPGRPPPVTTGVLDAPEGATPEGDCT</sequence>
<feature type="transmembrane region" description="Helical" evidence="2">
    <location>
        <begin position="70"/>
        <end position="95"/>
    </location>
</feature>
<evidence type="ECO:0008006" key="5">
    <source>
        <dbReference type="Google" id="ProtNLM"/>
    </source>
</evidence>
<name>A0ABX8BFX6_9ACTN</name>
<dbReference type="RefSeq" id="WP_220562351.1">
    <property type="nucleotide sequence ID" value="NZ_CP074133.1"/>
</dbReference>
<feature type="region of interest" description="Disordered" evidence="1">
    <location>
        <begin position="166"/>
        <end position="187"/>
    </location>
</feature>
<feature type="region of interest" description="Disordered" evidence="1">
    <location>
        <begin position="36"/>
        <end position="63"/>
    </location>
</feature>
<proteinExistence type="predicted"/>
<feature type="compositionally biased region" description="Basic and acidic residues" evidence="1">
    <location>
        <begin position="36"/>
        <end position="48"/>
    </location>
</feature>
<evidence type="ECO:0000256" key="1">
    <source>
        <dbReference type="SAM" id="MobiDB-lite"/>
    </source>
</evidence>
<evidence type="ECO:0000313" key="4">
    <source>
        <dbReference type="Proteomes" id="UP000676079"/>
    </source>
</evidence>
<organism evidence="3 4">
    <name type="scientific">Nocardiopsis changdeensis</name>
    <dbReference type="NCBI Taxonomy" id="2831969"/>
    <lineage>
        <taxon>Bacteria</taxon>
        <taxon>Bacillati</taxon>
        <taxon>Actinomycetota</taxon>
        <taxon>Actinomycetes</taxon>
        <taxon>Streptosporangiales</taxon>
        <taxon>Nocardiopsidaceae</taxon>
        <taxon>Nocardiopsis</taxon>
    </lineage>
</organism>
<keyword evidence="2" id="KW-0472">Membrane</keyword>
<dbReference type="Proteomes" id="UP000676079">
    <property type="component" value="Chromosome"/>
</dbReference>
<keyword evidence="2" id="KW-0812">Transmembrane</keyword>
<keyword evidence="2" id="KW-1133">Transmembrane helix</keyword>
<evidence type="ECO:0000313" key="3">
    <source>
        <dbReference type="EMBL" id="QUX21140.1"/>
    </source>
</evidence>